<dbReference type="AlphaFoldDB" id="A0A512IDC5"/>
<organism evidence="2 3">
    <name type="scientific">Kocuria turfanensis</name>
    <dbReference type="NCBI Taxonomy" id="388357"/>
    <lineage>
        <taxon>Bacteria</taxon>
        <taxon>Bacillati</taxon>
        <taxon>Actinomycetota</taxon>
        <taxon>Actinomycetes</taxon>
        <taxon>Micrococcales</taxon>
        <taxon>Micrococcaceae</taxon>
        <taxon>Kocuria</taxon>
    </lineage>
</organism>
<accession>A0A512IDC5</accession>
<proteinExistence type="predicted"/>
<dbReference type="STRING" id="388357.GCA_001580365_00310"/>
<gene>
    <name evidence="2" type="ORF">KTU01_18230</name>
</gene>
<dbReference type="EMBL" id="BJZS01000049">
    <property type="protein sequence ID" value="GEO95700.1"/>
    <property type="molecule type" value="Genomic_DNA"/>
</dbReference>
<reference evidence="2 3" key="1">
    <citation type="submission" date="2019-07" db="EMBL/GenBank/DDBJ databases">
        <title>Whole genome shotgun sequence of Kocuria turfanensis NBRC 107627.</title>
        <authorList>
            <person name="Hosoyama A."/>
            <person name="Uohara A."/>
            <person name="Ohji S."/>
            <person name="Ichikawa N."/>
        </authorList>
    </citation>
    <scope>NUCLEOTIDE SEQUENCE [LARGE SCALE GENOMIC DNA]</scope>
    <source>
        <strain evidence="2 3">NBRC 107627</strain>
    </source>
</reference>
<name>A0A512IDC5_9MICC</name>
<sequence>MNGMARRNTPAPPRLRSPRLPELSAADGVEVLAHGTYEALAFAEDDLTGTDLSDVGFTDCSFTRLNIHELELTDGRITDSQLTRLDIPTVSAAYATLRTVVLEDSRLGVLQCIEGTWDTVRITGCKLGYVSLRGATVRDVVFEDCVLGELDLTGARAERLAFPGSELAVLDVSGATLVDVDLRALDLPDITGLAHLQGAALNHLQLQQLAPALAAHLGILVED</sequence>
<comment type="caution">
    <text evidence="2">The sequence shown here is derived from an EMBL/GenBank/DDBJ whole genome shotgun (WGS) entry which is preliminary data.</text>
</comment>
<evidence type="ECO:0000256" key="1">
    <source>
        <dbReference type="SAM" id="MobiDB-lite"/>
    </source>
</evidence>
<dbReference type="SUPFAM" id="SSF141571">
    <property type="entry name" value="Pentapeptide repeat-like"/>
    <property type="match status" value="1"/>
</dbReference>
<evidence type="ECO:0008006" key="4">
    <source>
        <dbReference type="Google" id="ProtNLM"/>
    </source>
</evidence>
<protein>
    <recommendedName>
        <fullName evidence="4">Pentapeptide repeat-containing protein</fullName>
    </recommendedName>
</protein>
<evidence type="ECO:0000313" key="2">
    <source>
        <dbReference type="EMBL" id="GEO95700.1"/>
    </source>
</evidence>
<feature type="region of interest" description="Disordered" evidence="1">
    <location>
        <begin position="1"/>
        <end position="20"/>
    </location>
</feature>
<keyword evidence="3" id="KW-1185">Reference proteome</keyword>
<dbReference type="Gene3D" id="2.160.20.80">
    <property type="entry name" value="E3 ubiquitin-protein ligase SopA"/>
    <property type="match status" value="1"/>
</dbReference>
<dbReference type="Proteomes" id="UP000321103">
    <property type="component" value="Unassembled WGS sequence"/>
</dbReference>
<evidence type="ECO:0000313" key="3">
    <source>
        <dbReference type="Proteomes" id="UP000321103"/>
    </source>
</evidence>